<dbReference type="AlphaFoldDB" id="A0A3Q8UAA0"/>
<evidence type="ECO:0000256" key="2">
    <source>
        <dbReference type="ARBA" id="ARBA00004448"/>
    </source>
</evidence>
<organism evidence="21">
    <name type="scientific">Scelio sp. ZJUH_2016028</name>
    <dbReference type="NCBI Taxonomy" id="2496283"/>
    <lineage>
        <taxon>Eukaryota</taxon>
        <taxon>Metazoa</taxon>
        <taxon>Ecdysozoa</taxon>
        <taxon>Arthropoda</taxon>
        <taxon>Hexapoda</taxon>
        <taxon>Insecta</taxon>
        <taxon>Pterygota</taxon>
        <taxon>Neoptera</taxon>
        <taxon>Endopterygota</taxon>
        <taxon>Hymenoptera</taxon>
        <taxon>Apocrita</taxon>
        <taxon>Proctotrupomorpha</taxon>
        <taxon>Platygastroidea</taxon>
        <taxon>Scelionidae</taxon>
        <taxon>Scelioninae</taxon>
        <taxon>Scelio</taxon>
    </lineage>
</organism>
<keyword evidence="7" id="KW-0679">Respiratory chain</keyword>
<comment type="function">
    <text evidence="1">Core subunit of the mitochondrial membrane respiratory chain NADH dehydrogenase (Complex I) that is believed to belong to the minimal assembly required for catalysis. Complex I functions in the transfer of electrons from NADH to the respiratory chain. The immediate electron acceptor for the enzyme is believed to be ubiquinone.</text>
</comment>
<feature type="domain" description="NADH:quinone oxidoreductase/Mrp antiporter transmembrane" evidence="20">
    <location>
        <begin position="20"/>
        <end position="272"/>
    </location>
</feature>
<evidence type="ECO:0000256" key="8">
    <source>
        <dbReference type="ARBA" id="ARBA00022692"/>
    </source>
</evidence>
<keyword evidence="14" id="KW-0830">Ubiquinone</keyword>
<evidence type="ECO:0000256" key="15">
    <source>
        <dbReference type="ARBA" id="ARBA00023128"/>
    </source>
</evidence>
<evidence type="ECO:0000256" key="7">
    <source>
        <dbReference type="ARBA" id="ARBA00022660"/>
    </source>
</evidence>
<reference evidence="21" key="1">
    <citation type="journal article" date="2018" name="Mol. Phylogenet. Evol.">
        <title>Mitochondrial phylogenomics of the Hymenoptera.</title>
        <authorList>
            <person name="Tang P."/>
            <person name="Zhu J.C."/>
            <person name="Zheng B.Y."/>
            <person name="Wei S.J."/>
            <person name="Sharkey M."/>
            <person name="Chen X.X."/>
            <person name="Vogler A.P."/>
        </authorList>
    </citation>
    <scope>NUCLEOTIDE SEQUENCE</scope>
</reference>
<dbReference type="PANTHER" id="PTHR46552:SF1">
    <property type="entry name" value="NADH-UBIQUINONE OXIDOREDUCTASE CHAIN 2"/>
    <property type="match status" value="1"/>
</dbReference>
<accession>A0A3Q8UAA0</accession>
<feature type="transmembrane region" description="Helical" evidence="19">
    <location>
        <begin position="130"/>
        <end position="149"/>
    </location>
</feature>
<evidence type="ECO:0000256" key="18">
    <source>
        <dbReference type="ARBA" id="ARBA00049551"/>
    </source>
</evidence>
<feature type="transmembrane region" description="Helical" evidence="19">
    <location>
        <begin position="193"/>
        <end position="212"/>
    </location>
</feature>
<geneLocation type="mitochondrion" evidence="21"/>
<dbReference type="InterPro" id="IPR001750">
    <property type="entry name" value="ND/Mrp_TM"/>
</dbReference>
<keyword evidence="13" id="KW-0520">NAD</keyword>
<evidence type="ECO:0000256" key="11">
    <source>
        <dbReference type="ARBA" id="ARBA00022982"/>
    </source>
</evidence>
<sequence length="331" mass="39852">MYKFLFLMMLLISITLVMSSSNLFFTWMMMEFNMISFIPMIYNKSKYNKFNIIAMMNYFLIQSFSSMIFLFSILTNLIYMNMELLLIFKSLMILSLMIKLSFYPFHFWFLKMMIMMNWLKCFMLSFIQKIIPMIILMNLNFMSKLILLFNLMNSFFSTFMGLNQSSLKLIMSFSSMSNLSWFVLILMSTNFKLFLKFYLIYIIINLGLMYTFFKFNTNFINKIFKLKLKYKIFIPLLILSLSGLPPFSGFLLKWMFASLLNNNYFNLSMFFLFYINSSITMLYYFKVFMPLMLSNEVLNHSPQPPMFLPHINLKLIMFYSLNMLIFNNLIF</sequence>
<dbReference type="GO" id="GO:0008137">
    <property type="term" value="F:NADH dehydrogenase (ubiquinone) activity"/>
    <property type="evidence" value="ECO:0007669"/>
    <property type="project" value="UniProtKB-EC"/>
</dbReference>
<dbReference type="GO" id="GO:0006120">
    <property type="term" value="P:mitochondrial electron transport, NADH to ubiquinone"/>
    <property type="evidence" value="ECO:0007669"/>
    <property type="project" value="TreeGrafter"/>
</dbReference>
<evidence type="ECO:0000256" key="5">
    <source>
        <dbReference type="ARBA" id="ARBA00021008"/>
    </source>
</evidence>
<evidence type="ECO:0000256" key="6">
    <source>
        <dbReference type="ARBA" id="ARBA00022448"/>
    </source>
</evidence>
<evidence type="ECO:0000256" key="14">
    <source>
        <dbReference type="ARBA" id="ARBA00023075"/>
    </source>
</evidence>
<evidence type="ECO:0000256" key="12">
    <source>
        <dbReference type="ARBA" id="ARBA00022989"/>
    </source>
</evidence>
<feature type="transmembrane region" description="Helical" evidence="19">
    <location>
        <begin position="169"/>
        <end position="186"/>
    </location>
</feature>
<keyword evidence="12 19" id="KW-1133">Transmembrane helix</keyword>
<proteinExistence type="inferred from homology"/>
<evidence type="ECO:0000313" key="21">
    <source>
        <dbReference type="EMBL" id="AZL93412.1"/>
    </source>
</evidence>
<evidence type="ECO:0000256" key="19">
    <source>
        <dbReference type="SAM" id="Phobius"/>
    </source>
</evidence>
<evidence type="ECO:0000259" key="20">
    <source>
        <dbReference type="Pfam" id="PF00361"/>
    </source>
</evidence>
<evidence type="ECO:0000256" key="3">
    <source>
        <dbReference type="ARBA" id="ARBA00007012"/>
    </source>
</evidence>
<feature type="transmembrane region" description="Helical" evidence="19">
    <location>
        <begin position="311"/>
        <end position="330"/>
    </location>
</feature>
<name>A0A3Q8UAA0_9HYME</name>
<keyword evidence="6" id="KW-0813">Transport</keyword>
<feature type="transmembrane region" description="Helical" evidence="19">
    <location>
        <begin position="264"/>
        <end position="285"/>
    </location>
</feature>
<evidence type="ECO:0000256" key="10">
    <source>
        <dbReference type="ARBA" id="ARBA00022967"/>
    </source>
</evidence>
<gene>
    <name evidence="21" type="primary">nad2</name>
</gene>
<dbReference type="Pfam" id="PF00361">
    <property type="entry name" value="Proton_antipo_M"/>
    <property type="match status" value="1"/>
</dbReference>
<dbReference type="EMBL" id="MG923509">
    <property type="protein sequence ID" value="AZL93412.1"/>
    <property type="molecule type" value="Genomic_DNA"/>
</dbReference>
<comment type="similarity">
    <text evidence="3">Belongs to the complex I subunit 2 family.</text>
</comment>
<keyword evidence="16 19" id="KW-0472">Membrane</keyword>
<keyword evidence="10" id="KW-1278">Translocase</keyword>
<feature type="transmembrane region" description="Helical" evidence="19">
    <location>
        <begin position="232"/>
        <end position="252"/>
    </location>
</feature>
<evidence type="ECO:0000256" key="16">
    <source>
        <dbReference type="ARBA" id="ARBA00023136"/>
    </source>
</evidence>
<dbReference type="EC" id="7.1.1.2" evidence="4"/>
<evidence type="ECO:0000256" key="1">
    <source>
        <dbReference type="ARBA" id="ARBA00003257"/>
    </source>
</evidence>
<dbReference type="GO" id="GO:0005743">
    <property type="term" value="C:mitochondrial inner membrane"/>
    <property type="evidence" value="ECO:0007669"/>
    <property type="project" value="UniProtKB-SubCell"/>
</dbReference>
<protein>
    <recommendedName>
        <fullName evidence="5">NADH-ubiquinone oxidoreductase chain 2</fullName>
        <ecNumber evidence="4">7.1.1.2</ecNumber>
    </recommendedName>
    <alternativeName>
        <fullName evidence="17">NADH dehydrogenase subunit 2</fullName>
    </alternativeName>
</protein>
<feature type="transmembrane region" description="Helical" evidence="19">
    <location>
        <begin position="6"/>
        <end position="29"/>
    </location>
</feature>
<evidence type="ECO:0000256" key="17">
    <source>
        <dbReference type="ARBA" id="ARBA00031028"/>
    </source>
</evidence>
<feature type="transmembrane region" description="Helical" evidence="19">
    <location>
        <begin position="50"/>
        <end position="74"/>
    </location>
</feature>
<dbReference type="PANTHER" id="PTHR46552">
    <property type="entry name" value="NADH-UBIQUINONE OXIDOREDUCTASE CHAIN 2"/>
    <property type="match status" value="1"/>
</dbReference>
<evidence type="ECO:0000256" key="9">
    <source>
        <dbReference type="ARBA" id="ARBA00022792"/>
    </source>
</evidence>
<evidence type="ECO:0000256" key="13">
    <source>
        <dbReference type="ARBA" id="ARBA00023027"/>
    </source>
</evidence>
<dbReference type="InterPro" id="IPR050175">
    <property type="entry name" value="Complex_I_Subunit_2"/>
</dbReference>
<comment type="subcellular location">
    <subcellularLocation>
        <location evidence="2">Mitochondrion inner membrane</location>
        <topology evidence="2">Multi-pass membrane protein</topology>
    </subcellularLocation>
</comment>
<keyword evidence="15 21" id="KW-0496">Mitochondrion</keyword>
<keyword evidence="11" id="KW-0249">Electron transport</keyword>
<keyword evidence="8 19" id="KW-0812">Transmembrane</keyword>
<evidence type="ECO:0000256" key="4">
    <source>
        <dbReference type="ARBA" id="ARBA00012944"/>
    </source>
</evidence>
<keyword evidence="9" id="KW-0999">Mitochondrion inner membrane</keyword>
<comment type="catalytic activity">
    <reaction evidence="18">
        <text>a ubiquinone + NADH + 5 H(+)(in) = a ubiquinol + NAD(+) + 4 H(+)(out)</text>
        <dbReference type="Rhea" id="RHEA:29091"/>
        <dbReference type="Rhea" id="RHEA-COMP:9565"/>
        <dbReference type="Rhea" id="RHEA-COMP:9566"/>
        <dbReference type="ChEBI" id="CHEBI:15378"/>
        <dbReference type="ChEBI" id="CHEBI:16389"/>
        <dbReference type="ChEBI" id="CHEBI:17976"/>
        <dbReference type="ChEBI" id="CHEBI:57540"/>
        <dbReference type="ChEBI" id="CHEBI:57945"/>
        <dbReference type="EC" id="7.1.1.2"/>
    </reaction>
</comment>
<feature type="transmembrane region" description="Helical" evidence="19">
    <location>
        <begin position="86"/>
        <end position="109"/>
    </location>
</feature>